<evidence type="ECO:0000313" key="2">
    <source>
        <dbReference type="Proteomes" id="UP000305067"/>
    </source>
</evidence>
<accession>A0A5C3QUZ3</accession>
<proteinExistence type="predicted"/>
<reference evidence="1 2" key="1">
    <citation type="journal article" date="2019" name="Nat. Ecol. Evol.">
        <title>Megaphylogeny resolves global patterns of mushroom evolution.</title>
        <authorList>
            <person name="Varga T."/>
            <person name="Krizsan K."/>
            <person name="Foldi C."/>
            <person name="Dima B."/>
            <person name="Sanchez-Garcia M."/>
            <person name="Sanchez-Ramirez S."/>
            <person name="Szollosi G.J."/>
            <person name="Szarkandi J.G."/>
            <person name="Papp V."/>
            <person name="Albert L."/>
            <person name="Andreopoulos W."/>
            <person name="Angelini C."/>
            <person name="Antonin V."/>
            <person name="Barry K.W."/>
            <person name="Bougher N.L."/>
            <person name="Buchanan P."/>
            <person name="Buyck B."/>
            <person name="Bense V."/>
            <person name="Catcheside P."/>
            <person name="Chovatia M."/>
            <person name="Cooper J."/>
            <person name="Damon W."/>
            <person name="Desjardin D."/>
            <person name="Finy P."/>
            <person name="Geml J."/>
            <person name="Haridas S."/>
            <person name="Hughes K."/>
            <person name="Justo A."/>
            <person name="Karasinski D."/>
            <person name="Kautmanova I."/>
            <person name="Kiss B."/>
            <person name="Kocsube S."/>
            <person name="Kotiranta H."/>
            <person name="LaButti K.M."/>
            <person name="Lechner B.E."/>
            <person name="Liimatainen K."/>
            <person name="Lipzen A."/>
            <person name="Lukacs Z."/>
            <person name="Mihaltcheva S."/>
            <person name="Morgado L.N."/>
            <person name="Niskanen T."/>
            <person name="Noordeloos M.E."/>
            <person name="Ohm R.A."/>
            <person name="Ortiz-Santana B."/>
            <person name="Ovrebo C."/>
            <person name="Racz N."/>
            <person name="Riley R."/>
            <person name="Savchenko A."/>
            <person name="Shiryaev A."/>
            <person name="Soop K."/>
            <person name="Spirin V."/>
            <person name="Szebenyi C."/>
            <person name="Tomsovsky M."/>
            <person name="Tulloss R.E."/>
            <person name="Uehling J."/>
            <person name="Grigoriev I.V."/>
            <person name="Vagvolgyi C."/>
            <person name="Papp T."/>
            <person name="Martin F.M."/>
            <person name="Miettinen O."/>
            <person name="Hibbett D.S."/>
            <person name="Nagy L.G."/>
        </authorList>
    </citation>
    <scope>NUCLEOTIDE SEQUENCE [LARGE SCALE GENOMIC DNA]</scope>
    <source>
        <strain evidence="1 2">CBS 309.79</strain>
    </source>
</reference>
<dbReference type="Proteomes" id="UP000305067">
    <property type="component" value="Unassembled WGS sequence"/>
</dbReference>
<gene>
    <name evidence="1" type="ORF">BDV98DRAFT_561628</name>
</gene>
<keyword evidence="2" id="KW-1185">Reference proteome</keyword>
<name>A0A5C3QUZ3_9AGAR</name>
<dbReference type="EMBL" id="ML178817">
    <property type="protein sequence ID" value="TFL05198.1"/>
    <property type="molecule type" value="Genomic_DNA"/>
</dbReference>
<sequence>MGDVGAAVAVLSREARAGEGDSLTPRRSMNPITARCGHHPGLTTLNSLNLGHTNAPNTTPIANLCALWNPSSNTSSDEQCTNIAARLVGSSPSPSSLPSCPCPCCCWPPSCALNCP</sequence>
<protein>
    <submittedName>
        <fullName evidence="1">Uncharacterized protein</fullName>
    </submittedName>
</protein>
<evidence type="ECO:0000313" key="1">
    <source>
        <dbReference type="EMBL" id="TFL05198.1"/>
    </source>
</evidence>
<dbReference type="AlphaFoldDB" id="A0A5C3QUZ3"/>
<organism evidence="1 2">
    <name type="scientific">Pterulicium gracile</name>
    <dbReference type="NCBI Taxonomy" id="1884261"/>
    <lineage>
        <taxon>Eukaryota</taxon>
        <taxon>Fungi</taxon>
        <taxon>Dikarya</taxon>
        <taxon>Basidiomycota</taxon>
        <taxon>Agaricomycotina</taxon>
        <taxon>Agaricomycetes</taxon>
        <taxon>Agaricomycetidae</taxon>
        <taxon>Agaricales</taxon>
        <taxon>Pleurotineae</taxon>
        <taxon>Pterulaceae</taxon>
        <taxon>Pterulicium</taxon>
    </lineage>
</organism>